<evidence type="ECO:0000256" key="3">
    <source>
        <dbReference type="ARBA" id="ARBA00022801"/>
    </source>
</evidence>
<dbReference type="PROSITE" id="PS00893">
    <property type="entry name" value="NUDIX_BOX"/>
    <property type="match status" value="1"/>
</dbReference>
<dbReference type="CDD" id="cd02883">
    <property type="entry name" value="NUDIX_Hydrolase"/>
    <property type="match status" value="1"/>
</dbReference>
<proteinExistence type="inferred from homology"/>
<dbReference type="PANTHER" id="PTHR43046:SF14">
    <property type="entry name" value="MUTT_NUDIX FAMILY PROTEIN"/>
    <property type="match status" value="1"/>
</dbReference>
<organism evidence="6 7">
    <name type="scientific">Streptomyces dioscori</name>
    <dbReference type="NCBI Taxonomy" id="2109333"/>
    <lineage>
        <taxon>Bacteria</taxon>
        <taxon>Bacillati</taxon>
        <taxon>Actinomycetota</taxon>
        <taxon>Actinomycetes</taxon>
        <taxon>Kitasatosporales</taxon>
        <taxon>Streptomycetaceae</taxon>
        <taxon>Streptomyces</taxon>
        <taxon>Streptomyces aurantiacus group</taxon>
    </lineage>
</organism>
<dbReference type="EMBL" id="PYBJ01000022">
    <property type="protein sequence ID" value="PSM39899.1"/>
    <property type="molecule type" value="Genomic_DNA"/>
</dbReference>
<keyword evidence="7" id="KW-1185">Reference proteome</keyword>
<dbReference type="RefSeq" id="WP_107019774.1">
    <property type="nucleotide sequence ID" value="NZ_KZ679049.1"/>
</dbReference>
<dbReference type="AlphaFoldDB" id="A0A2P8Q0W3"/>
<evidence type="ECO:0000256" key="1">
    <source>
        <dbReference type="ARBA" id="ARBA00001946"/>
    </source>
</evidence>
<evidence type="ECO:0000259" key="5">
    <source>
        <dbReference type="PROSITE" id="PS51462"/>
    </source>
</evidence>
<dbReference type="OrthoDB" id="9761969at2"/>
<dbReference type="InterPro" id="IPR020084">
    <property type="entry name" value="NUDIX_hydrolase_CS"/>
</dbReference>
<name>A0A2P8Q0W3_9ACTN</name>
<dbReference type="Proteomes" id="UP000240429">
    <property type="component" value="Unassembled WGS sequence"/>
</dbReference>
<comment type="cofactor">
    <cofactor evidence="1">
        <name>Mg(2+)</name>
        <dbReference type="ChEBI" id="CHEBI:18420"/>
    </cofactor>
</comment>
<evidence type="ECO:0000313" key="7">
    <source>
        <dbReference type="Proteomes" id="UP000240429"/>
    </source>
</evidence>
<evidence type="ECO:0000256" key="2">
    <source>
        <dbReference type="ARBA" id="ARBA00005582"/>
    </source>
</evidence>
<dbReference type="GO" id="GO:0016787">
    <property type="term" value="F:hydrolase activity"/>
    <property type="evidence" value="ECO:0007669"/>
    <property type="project" value="UniProtKB-KW"/>
</dbReference>
<gene>
    <name evidence="6" type="ORF">C6Y14_28870</name>
</gene>
<dbReference type="PANTHER" id="PTHR43046">
    <property type="entry name" value="GDP-MANNOSE MANNOSYL HYDROLASE"/>
    <property type="match status" value="1"/>
</dbReference>
<sequence>MAVIVNCGRILMIRRSIVEGDLVWALPGGKVETGESAEQAAVRETLEETGLDVKALRRLGERTQPDTGRQIVYVACRAVGGQARAAASREVSDVAWVEHEQIPEYVPQGLYGPVQAYVDGVAGVEGKALYPGDRSDAMLLHSLRKDRQMPSKKLMDPRRFGDHITTRARIVGYDLATKDGQARLAKDSGLPEADIAAITEGKYKPSVDPWKTFAEILGERHKDMLCMVGRLAPSGTRPPKKSVKQTAGELGIKQPKTVAIFEALVTALLNSEK</sequence>
<protein>
    <recommendedName>
        <fullName evidence="5">Nudix hydrolase domain-containing protein</fullName>
    </recommendedName>
</protein>
<keyword evidence="3 4" id="KW-0378">Hydrolase</keyword>
<evidence type="ECO:0000313" key="6">
    <source>
        <dbReference type="EMBL" id="PSM39899.1"/>
    </source>
</evidence>
<evidence type="ECO:0000256" key="4">
    <source>
        <dbReference type="RuleBase" id="RU003476"/>
    </source>
</evidence>
<dbReference type="PRINTS" id="PR00502">
    <property type="entry name" value="NUDIXFAMILY"/>
</dbReference>
<comment type="caution">
    <text evidence="6">The sequence shown here is derived from an EMBL/GenBank/DDBJ whole genome shotgun (WGS) entry which is preliminary data.</text>
</comment>
<accession>A0A2P8Q0W3</accession>
<comment type="similarity">
    <text evidence="2 4">Belongs to the Nudix hydrolase family.</text>
</comment>
<dbReference type="Gene3D" id="3.90.79.10">
    <property type="entry name" value="Nucleoside Triphosphate Pyrophosphohydrolase"/>
    <property type="match status" value="1"/>
</dbReference>
<dbReference type="Pfam" id="PF00293">
    <property type="entry name" value="NUDIX"/>
    <property type="match status" value="1"/>
</dbReference>
<feature type="domain" description="Nudix hydrolase" evidence="5">
    <location>
        <begin position="1"/>
        <end position="122"/>
    </location>
</feature>
<reference evidence="6 7" key="1">
    <citation type="submission" date="2018-03" db="EMBL/GenBank/DDBJ databases">
        <title>Streptomyces dioscori sp. nov., a novel endophytic actinobacterium isolated from bulbil of Dioscorea bulbifera L.</title>
        <authorList>
            <person name="Zhikuan W."/>
        </authorList>
    </citation>
    <scope>NUCLEOTIDE SEQUENCE [LARGE SCALE GENOMIC DNA]</scope>
    <source>
        <strain evidence="6 7">A217</strain>
    </source>
</reference>
<dbReference type="SUPFAM" id="SSF55811">
    <property type="entry name" value="Nudix"/>
    <property type="match status" value="1"/>
</dbReference>
<dbReference type="PROSITE" id="PS51462">
    <property type="entry name" value="NUDIX"/>
    <property type="match status" value="1"/>
</dbReference>
<dbReference type="InterPro" id="IPR015797">
    <property type="entry name" value="NUDIX_hydrolase-like_dom_sf"/>
</dbReference>
<dbReference type="InterPro" id="IPR000086">
    <property type="entry name" value="NUDIX_hydrolase_dom"/>
</dbReference>
<dbReference type="InterPro" id="IPR020476">
    <property type="entry name" value="Nudix_hydrolase"/>
</dbReference>